<dbReference type="AlphaFoldDB" id="A0A4Q9MV97"/>
<feature type="compositionally biased region" description="Polar residues" evidence="1">
    <location>
        <begin position="45"/>
        <end position="55"/>
    </location>
</feature>
<gene>
    <name evidence="2" type="ORF">BD311DRAFT_751834</name>
</gene>
<name>A0A4Q9MV97_9APHY</name>
<dbReference type="EMBL" id="ML143397">
    <property type="protein sequence ID" value="TBU31890.1"/>
    <property type="molecule type" value="Genomic_DNA"/>
</dbReference>
<evidence type="ECO:0000313" key="2">
    <source>
        <dbReference type="EMBL" id="TBU31890.1"/>
    </source>
</evidence>
<dbReference type="Proteomes" id="UP000292957">
    <property type="component" value="Unassembled WGS sequence"/>
</dbReference>
<organism evidence="2">
    <name type="scientific">Dichomitus squalens</name>
    <dbReference type="NCBI Taxonomy" id="114155"/>
    <lineage>
        <taxon>Eukaryota</taxon>
        <taxon>Fungi</taxon>
        <taxon>Dikarya</taxon>
        <taxon>Basidiomycota</taxon>
        <taxon>Agaricomycotina</taxon>
        <taxon>Agaricomycetes</taxon>
        <taxon>Polyporales</taxon>
        <taxon>Polyporaceae</taxon>
        <taxon>Dichomitus</taxon>
    </lineage>
</organism>
<accession>A0A4Q9MV97</accession>
<evidence type="ECO:0000256" key="1">
    <source>
        <dbReference type="SAM" id="MobiDB-lite"/>
    </source>
</evidence>
<feature type="region of interest" description="Disordered" evidence="1">
    <location>
        <begin position="32"/>
        <end position="78"/>
    </location>
</feature>
<proteinExistence type="predicted"/>
<reference evidence="2" key="1">
    <citation type="submission" date="2019-01" db="EMBL/GenBank/DDBJ databases">
        <title>Draft genome sequences of three monokaryotic isolates of the white-rot basidiomycete fungus Dichomitus squalens.</title>
        <authorList>
            <consortium name="DOE Joint Genome Institute"/>
            <person name="Lopez S.C."/>
            <person name="Andreopoulos B."/>
            <person name="Pangilinan J."/>
            <person name="Lipzen A."/>
            <person name="Riley R."/>
            <person name="Ahrendt S."/>
            <person name="Ng V."/>
            <person name="Barry K."/>
            <person name="Daum C."/>
            <person name="Grigoriev I.V."/>
            <person name="Hilden K.S."/>
            <person name="Makela M.R."/>
            <person name="de Vries R.P."/>
        </authorList>
    </citation>
    <scope>NUCLEOTIDE SEQUENCE [LARGE SCALE GENOMIC DNA]</scope>
    <source>
        <strain evidence="2">OM18370.1</strain>
    </source>
</reference>
<feature type="compositionally biased region" description="Basic and acidic residues" evidence="1">
    <location>
        <begin position="62"/>
        <end position="72"/>
    </location>
</feature>
<protein>
    <submittedName>
        <fullName evidence="2">Uncharacterized protein</fullName>
    </submittedName>
</protein>
<sequence length="78" mass="9182">MFILPSNKPWRHRFTAPVYCRRRCHESCRHPEREPALSLRHRQSQPHVSRTTHVQIANCEWRQTRPGEDADVGRIAAG</sequence>